<dbReference type="Proteomes" id="UP000011087">
    <property type="component" value="Unassembled WGS sequence"/>
</dbReference>
<dbReference type="PROSITE" id="PS00056">
    <property type="entry name" value="RIBOSOMAL_S17"/>
    <property type="match status" value="1"/>
</dbReference>
<sequence length="90" mass="10441">MSIKERLGLVISDKMDKTVVVSIANRVTHKRYGKIVTKTKKYKVHDPNNNCQVGDLILINETRPLSKTKRWMFKEIKQKSLKLDKDTIGE</sequence>
<dbReference type="SUPFAM" id="SSF50249">
    <property type="entry name" value="Nucleic acid-binding proteins"/>
    <property type="match status" value="1"/>
</dbReference>
<protein>
    <recommendedName>
        <fullName evidence="7">Small ribosomal subunit protein uS17c</fullName>
    </recommendedName>
</protein>
<dbReference type="GO" id="GO:0006412">
    <property type="term" value="P:translation"/>
    <property type="evidence" value="ECO:0007669"/>
    <property type="project" value="InterPro"/>
</dbReference>
<dbReference type="SMR" id="A0A0C3SGC3"/>
<evidence type="ECO:0000256" key="7">
    <source>
        <dbReference type="ARBA" id="ARBA00035251"/>
    </source>
</evidence>
<dbReference type="CDD" id="cd00364">
    <property type="entry name" value="Ribosomal_uS17"/>
    <property type="match status" value="1"/>
</dbReference>
<evidence type="ECO:0000256" key="1">
    <source>
        <dbReference type="ARBA" id="ARBA00002932"/>
    </source>
</evidence>
<dbReference type="PRINTS" id="PR00973">
    <property type="entry name" value="RIBOSOMALS17"/>
</dbReference>
<dbReference type="GO" id="GO:0019843">
    <property type="term" value="F:rRNA binding"/>
    <property type="evidence" value="ECO:0007669"/>
    <property type="project" value="UniProtKB-KW"/>
</dbReference>
<reference evidence="10" key="1">
    <citation type="journal article" date="2012" name="Nature">
        <title>Algal genomes reveal evolutionary mosaicism and the fate of nucleomorphs.</title>
        <authorList>
            <consortium name="DOE Joint Genome Institute"/>
            <person name="Curtis B.A."/>
            <person name="Tanifuji G."/>
            <person name="Burki F."/>
            <person name="Gruber A."/>
            <person name="Irimia M."/>
            <person name="Maruyama S."/>
            <person name="Arias M.C."/>
            <person name="Ball S.G."/>
            <person name="Gile G.H."/>
            <person name="Hirakawa Y."/>
            <person name="Hopkins J.F."/>
            <person name="Kuo A."/>
            <person name="Rensing S.A."/>
            <person name="Schmutz J."/>
            <person name="Symeonidi A."/>
            <person name="Elias M."/>
            <person name="Eveleigh R.J."/>
            <person name="Herman E.K."/>
            <person name="Klute M.J."/>
            <person name="Nakayama T."/>
            <person name="Obornik M."/>
            <person name="Reyes-Prieto A."/>
            <person name="Armbrust E.V."/>
            <person name="Aves S.J."/>
            <person name="Beiko R.G."/>
            <person name="Coutinho P."/>
            <person name="Dacks J.B."/>
            <person name="Durnford D.G."/>
            <person name="Fast N.M."/>
            <person name="Green B.R."/>
            <person name="Grisdale C.J."/>
            <person name="Hempel F."/>
            <person name="Henrissat B."/>
            <person name="Hoppner M.P."/>
            <person name="Ishida K."/>
            <person name="Kim E."/>
            <person name="Koreny L."/>
            <person name="Kroth P.G."/>
            <person name="Liu Y."/>
            <person name="Malik S.B."/>
            <person name="Maier U.G."/>
            <person name="McRose D."/>
            <person name="Mock T."/>
            <person name="Neilson J.A."/>
            <person name="Onodera N.T."/>
            <person name="Poole A.M."/>
            <person name="Pritham E.J."/>
            <person name="Richards T.A."/>
            <person name="Rocap G."/>
            <person name="Roy S.W."/>
            <person name="Sarai C."/>
            <person name="Schaack S."/>
            <person name="Shirato S."/>
            <person name="Slamovits C.H."/>
            <person name="Spencer D.F."/>
            <person name="Suzuki S."/>
            <person name="Worden A.Z."/>
            <person name="Zauner S."/>
            <person name="Barry K."/>
            <person name="Bell C."/>
            <person name="Bharti A.K."/>
            <person name="Crow J.A."/>
            <person name="Grimwood J."/>
            <person name="Kramer R."/>
            <person name="Lindquist E."/>
            <person name="Lucas S."/>
            <person name="Salamov A."/>
            <person name="McFadden G.I."/>
            <person name="Lane C.E."/>
            <person name="Keeling P.J."/>
            <person name="Gray M.W."/>
            <person name="Grigoriev I.V."/>
            <person name="Archibald J.M."/>
        </authorList>
    </citation>
    <scope>NUCLEOTIDE SEQUENCE</scope>
    <source>
        <strain evidence="10">CCMP2712</strain>
    </source>
</reference>
<dbReference type="InterPro" id="IPR012340">
    <property type="entry name" value="NA-bd_OB-fold"/>
</dbReference>
<dbReference type="PANTHER" id="PTHR10744">
    <property type="entry name" value="40S RIBOSOMAL PROTEIN S11 FAMILY MEMBER"/>
    <property type="match status" value="1"/>
</dbReference>
<name>A0A0C3SGC3_GUITC</name>
<dbReference type="Pfam" id="PF00366">
    <property type="entry name" value="Ribosomal_S17"/>
    <property type="match status" value="1"/>
</dbReference>
<evidence type="ECO:0000256" key="8">
    <source>
        <dbReference type="RuleBase" id="RU003872"/>
    </source>
</evidence>
<dbReference type="InterPro" id="IPR019979">
    <property type="entry name" value="Ribosomal_uS17_CS"/>
</dbReference>
<dbReference type="InterPro" id="IPR019984">
    <property type="entry name" value="Ribosomal_uS17_bact/chlr"/>
</dbReference>
<evidence type="ECO:0000313" key="10">
    <source>
        <dbReference type="Proteomes" id="UP000011087"/>
    </source>
</evidence>
<dbReference type="InterPro" id="IPR000266">
    <property type="entry name" value="Ribosomal_uS17"/>
</dbReference>
<reference evidence="10" key="2">
    <citation type="submission" date="2012-11" db="EMBL/GenBank/DDBJ databases">
        <authorList>
            <person name="Kuo A."/>
            <person name="Curtis B.A."/>
            <person name="Tanifuji G."/>
            <person name="Burki F."/>
            <person name="Gruber A."/>
            <person name="Irimia M."/>
            <person name="Maruyama S."/>
            <person name="Arias M.C."/>
            <person name="Ball S.G."/>
            <person name="Gile G.H."/>
            <person name="Hirakawa Y."/>
            <person name="Hopkins J.F."/>
            <person name="Rensing S.A."/>
            <person name="Schmutz J."/>
            <person name="Symeonidi A."/>
            <person name="Elias M."/>
            <person name="Eveleigh R.J."/>
            <person name="Herman E.K."/>
            <person name="Klute M.J."/>
            <person name="Nakayama T."/>
            <person name="Obornik M."/>
            <person name="Reyes-Prieto A."/>
            <person name="Armbrust E.V."/>
            <person name="Aves S.J."/>
            <person name="Beiko R.G."/>
            <person name="Coutinho P."/>
            <person name="Dacks J.B."/>
            <person name="Durnford D.G."/>
            <person name="Fast N.M."/>
            <person name="Green B.R."/>
            <person name="Grisdale C."/>
            <person name="Hempe F."/>
            <person name="Henrissat B."/>
            <person name="Hoppner M.P."/>
            <person name="Ishida K.-I."/>
            <person name="Kim E."/>
            <person name="Koreny L."/>
            <person name="Kroth P.G."/>
            <person name="Liu Y."/>
            <person name="Malik S.-B."/>
            <person name="Maier U.G."/>
            <person name="McRose D."/>
            <person name="Mock T."/>
            <person name="Neilson J.A."/>
            <person name="Onodera N.T."/>
            <person name="Poole A.M."/>
            <person name="Pritham E.J."/>
            <person name="Richards T.A."/>
            <person name="Rocap G."/>
            <person name="Roy S.W."/>
            <person name="Sarai C."/>
            <person name="Schaack S."/>
            <person name="Shirato S."/>
            <person name="Slamovits C.H."/>
            <person name="Spencer D.F."/>
            <person name="Suzuki S."/>
            <person name="Worden A.Z."/>
            <person name="Zauner S."/>
            <person name="Barry K."/>
            <person name="Bell C."/>
            <person name="Bharti A.K."/>
            <person name="Crow J.A."/>
            <person name="Grimwood J."/>
            <person name="Kramer R."/>
            <person name="Lindquist E."/>
            <person name="Lucas S."/>
            <person name="Salamov A."/>
            <person name="McFadden G.I."/>
            <person name="Lane C.E."/>
            <person name="Keeling P.J."/>
            <person name="Gray M.W."/>
            <person name="Grigoriev I.V."/>
            <person name="Archibald J.M."/>
        </authorList>
    </citation>
    <scope>NUCLEOTIDE SEQUENCE</scope>
    <source>
        <strain evidence="10">CCMP2712</strain>
    </source>
</reference>
<dbReference type="GO" id="GO:0022627">
    <property type="term" value="C:cytosolic small ribosomal subunit"/>
    <property type="evidence" value="ECO:0007669"/>
    <property type="project" value="TreeGrafter"/>
</dbReference>
<dbReference type="NCBIfam" id="NF004123">
    <property type="entry name" value="PRK05610.1"/>
    <property type="match status" value="1"/>
</dbReference>
<keyword evidence="5 8" id="KW-0689">Ribosomal protein</keyword>
<reference evidence="9" key="3">
    <citation type="submission" date="2015-06" db="UniProtKB">
        <authorList>
            <consortium name="EnsemblProtists"/>
        </authorList>
    </citation>
    <scope>IDENTIFICATION</scope>
</reference>
<dbReference type="PANTHER" id="PTHR10744:SF1">
    <property type="entry name" value="SMALL RIBOSOMAL SUBUNIT PROTEIN US17M"/>
    <property type="match status" value="1"/>
</dbReference>
<dbReference type="GO" id="GO:0003735">
    <property type="term" value="F:structural constituent of ribosome"/>
    <property type="evidence" value="ECO:0007669"/>
    <property type="project" value="InterPro"/>
</dbReference>
<evidence type="ECO:0000256" key="3">
    <source>
        <dbReference type="ARBA" id="ARBA00022730"/>
    </source>
</evidence>
<evidence type="ECO:0000256" key="4">
    <source>
        <dbReference type="ARBA" id="ARBA00022884"/>
    </source>
</evidence>
<dbReference type="EMBL" id="AF041468">
    <property type="status" value="NOT_ANNOTATED_CDS"/>
    <property type="molecule type" value="Genomic_DNA"/>
</dbReference>
<keyword evidence="4" id="KW-0694">RNA-binding</keyword>
<dbReference type="EnsemblProtists" id="AAC35712">
    <property type="protein sequence ID" value="AAC35712"/>
    <property type="gene ID" value="EGPrGTG00000000070"/>
</dbReference>
<keyword evidence="6 8" id="KW-0687">Ribonucleoprotein</keyword>
<evidence type="ECO:0000256" key="2">
    <source>
        <dbReference type="ARBA" id="ARBA00010254"/>
    </source>
</evidence>
<evidence type="ECO:0000313" key="9">
    <source>
        <dbReference type="EnsemblProtists" id="AAC35712"/>
    </source>
</evidence>
<dbReference type="HAMAP" id="MF_01345_B">
    <property type="entry name" value="Ribosomal_uS17_B"/>
    <property type="match status" value="1"/>
</dbReference>
<accession>A0A0C3SGC3</accession>
<proteinExistence type="inferred from homology"/>
<keyword evidence="3" id="KW-0699">rRNA-binding</keyword>
<organism evidence="9 10">
    <name type="scientific">Guillardia theta (strain CCMP2712)</name>
    <name type="common">Cryptophyte</name>
    <dbReference type="NCBI Taxonomy" id="905079"/>
    <lineage>
        <taxon>Eukaryota</taxon>
        <taxon>Cryptophyceae</taxon>
        <taxon>Pyrenomonadales</taxon>
        <taxon>Geminigeraceae</taxon>
        <taxon>Guillardia</taxon>
    </lineage>
</organism>
<dbReference type="Gene3D" id="2.40.50.140">
    <property type="entry name" value="Nucleic acid-binding proteins"/>
    <property type="match status" value="1"/>
</dbReference>
<keyword evidence="10" id="KW-1185">Reference proteome</keyword>
<evidence type="ECO:0000256" key="5">
    <source>
        <dbReference type="ARBA" id="ARBA00022980"/>
    </source>
</evidence>
<comment type="function">
    <text evidence="1">One of the primary rRNA binding proteins, it binds specifically to the 5'-end of 16S ribosomal RNA.</text>
</comment>
<comment type="similarity">
    <text evidence="2 8">Belongs to the universal ribosomal protein uS17 family.</text>
</comment>
<dbReference type="NCBIfam" id="TIGR03635">
    <property type="entry name" value="uS17_bact"/>
    <property type="match status" value="1"/>
</dbReference>
<dbReference type="OMA" id="HPMYGKF"/>
<dbReference type="AlphaFoldDB" id="A0A0C3SGC3"/>
<evidence type="ECO:0000256" key="6">
    <source>
        <dbReference type="ARBA" id="ARBA00023274"/>
    </source>
</evidence>